<evidence type="ECO:0000256" key="5">
    <source>
        <dbReference type="ARBA" id="ARBA00023125"/>
    </source>
</evidence>
<dbReference type="OrthoDB" id="771648at2759"/>
<dbReference type="InterPro" id="IPR051758">
    <property type="entry name" value="ERF/AP2-like"/>
</dbReference>
<reference evidence="11 12" key="1">
    <citation type="submission" date="2020-09" db="EMBL/GenBank/DDBJ databases">
        <title>De no assembly of potato wild relative species, Solanum commersonii.</title>
        <authorList>
            <person name="Cho K."/>
        </authorList>
    </citation>
    <scope>NUCLEOTIDE SEQUENCE [LARGE SCALE GENOMIC DNA]</scope>
    <source>
        <strain evidence="11">LZ3.2</strain>
        <tissue evidence="11">Leaf</tissue>
    </source>
</reference>
<keyword evidence="2" id="KW-0936">Ethylene signaling pathway</keyword>
<organism evidence="11 12">
    <name type="scientific">Solanum commersonii</name>
    <name type="common">Commerson's wild potato</name>
    <name type="synonym">Commerson's nightshade</name>
    <dbReference type="NCBI Taxonomy" id="4109"/>
    <lineage>
        <taxon>Eukaryota</taxon>
        <taxon>Viridiplantae</taxon>
        <taxon>Streptophyta</taxon>
        <taxon>Embryophyta</taxon>
        <taxon>Tracheophyta</taxon>
        <taxon>Spermatophyta</taxon>
        <taxon>Magnoliopsida</taxon>
        <taxon>eudicotyledons</taxon>
        <taxon>Gunneridae</taxon>
        <taxon>Pentapetalae</taxon>
        <taxon>asterids</taxon>
        <taxon>lamiids</taxon>
        <taxon>Solanales</taxon>
        <taxon>Solanaceae</taxon>
        <taxon>Solanoideae</taxon>
        <taxon>Solaneae</taxon>
        <taxon>Solanum</taxon>
    </lineage>
</organism>
<comment type="caution">
    <text evidence="11">The sequence shown here is derived from an EMBL/GenBank/DDBJ whole genome shotgun (WGS) entry which is preliminary data.</text>
</comment>
<dbReference type="InterPro" id="IPR001471">
    <property type="entry name" value="AP2/ERF_dom"/>
</dbReference>
<protein>
    <recommendedName>
        <fullName evidence="10">AP2/ERF domain-containing protein</fullName>
    </recommendedName>
</protein>
<dbReference type="PROSITE" id="PS51032">
    <property type="entry name" value="AP2_ERF"/>
    <property type="match status" value="1"/>
</dbReference>
<accession>A0A9J5ZP12</accession>
<evidence type="ECO:0000256" key="9">
    <source>
        <dbReference type="ARBA" id="ARBA00024343"/>
    </source>
</evidence>
<evidence type="ECO:0000256" key="1">
    <source>
        <dbReference type="ARBA" id="ARBA00004123"/>
    </source>
</evidence>
<keyword evidence="5" id="KW-0238">DNA-binding</keyword>
<keyword evidence="6" id="KW-0010">Activator</keyword>
<evidence type="ECO:0000256" key="2">
    <source>
        <dbReference type="ARBA" id="ARBA00022745"/>
    </source>
</evidence>
<dbReference type="PANTHER" id="PTHR31657:SF42">
    <property type="entry name" value="ETHYLENE-RESPONSIVE TRANSCRIPTION FACTOR SHINE 3-LIKE"/>
    <property type="match status" value="1"/>
</dbReference>
<dbReference type="SUPFAM" id="SSF54171">
    <property type="entry name" value="DNA-binding domain"/>
    <property type="match status" value="1"/>
</dbReference>
<evidence type="ECO:0000256" key="4">
    <source>
        <dbReference type="ARBA" id="ARBA00023015"/>
    </source>
</evidence>
<comment type="similarity">
    <text evidence="9">Belongs to the AP2/ERF transcription factor family. ERF subfamily.</text>
</comment>
<evidence type="ECO:0000256" key="6">
    <source>
        <dbReference type="ARBA" id="ARBA00023159"/>
    </source>
</evidence>
<dbReference type="PRINTS" id="PR00367">
    <property type="entry name" value="ETHRSPELEMNT"/>
</dbReference>
<evidence type="ECO:0000313" key="11">
    <source>
        <dbReference type="EMBL" id="KAG5613902.1"/>
    </source>
</evidence>
<dbReference type="PANTHER" id="PTHR31657">
    <property type="entry name" value="ETHYLENE-RESPONSIVE TRANSCRIPTION FACTOR ERF061"/>
    <property type="match status" value="1"/>
</dbReference>
<dbReference type="AlphaFoldDB" id="A0A9J5ZP12"/>
<dbReference type="GO" id="GO:0000976">
    <property type="term" value="F:transcription cis-regulatory region binding"/>
    <property type="evidence" value="ECO:0007669"/>
    <property type="project" value="UniProtKB-ARBA"/>
</dbReference>
<name>A0A9J5ZP12_SOLCO</name>
<keyword evidence="8" id="KW-0539">Nucleus</keyword>
<dbReference type="GO" id="GO:0005634">
    <property type="term" value="C:nucleus"/>
    <property type="evidence" value="ECO:0007669"/>
    <property type="project" value="UniProtKB-SubCell"/>
</dbReference>
<keyword evidence="7" id="KW-0804">Transcription</keyword>
<keyword evidence="3" id="KW-0611">Plant defense</keyword>
<sequence length="354" mass="40389">MENIESIDNVQSIMSMYRPLKKLKISPSSQHNNLRSSGDGVEPVAQRIRARGYESQFRFPFALDDPPSSNCLINWQSLTQNQTMISFAPQSCFNQCRITDNGTRTTTMMNVGTVSSPAPKRYRGVRQRHWGKWVAEIRLPRERTSLWLGTFESAEEAAFAYDVEAFRLRGTDARLNFPHLFLGDLAPTDNNIDETNSASSSTTSFAKIPSQIQHNKRCIRQCRNKNRVPSAVKQSTSVLDEEIRMQDKAAYNKPLWYDPSQDSVHNESLVHQTSQIKMFDGSDFYESTPKYTNNIQQENSDMRKNVLQSSPFGNYSICSDDNLQQQQQQQQCDFTITDPGFGDDVFDFSSNPLE</sequence>
<dbReference type="GO" id="GO:0006952">
    <property type="term" value="P:defense response"/>
    <property type="evidence" value="ECO:0007669"/>
    <property type="project" value="UniProtKB-KW"/>
</dbReference>
<dbReference type="SMART" id="SM00380">
    <property type="entry name" value="AP2"/>
    <property type="match status" value="1"/>
</dbReference>
<dbReference type="Gene3D" id="3.30.730.10">
    <property type="entry name" value="AP2/ERF domain"/>
    <property type="match status" value="1"/>
</dbReference>
<dbReference type="InterPro" id="IPR016177">
    <property type="entry name" value="DNA-bd_dom_sf"/>
</dbReference>
<evidence type="ECO:0000259" key="10">
    <source>
        <dbReference type="PROSITE" id="PS51032"/>
    </source>
</evidence>
<evidence type="ECO:0000256" key="8">
    <source>
        <dbReference type="ARBA" id="ARBA00023242"/>
    </source>
</evidence>
<dbReference type="EMBL" id="JACXVP010000003">
    <property type="protein sequence ID" value="KAG5613902.1"/>
    <property type="molecule type" value="Genomic_DNA"/>
</dbReference>
<gene>
    <name evidence="11" type="ORF">H5410_013726</name>
</gene>
<dbReference type="CDD" id="cd00018">
    <property type="entry name" value="AP2"/>
    <property type="match status" value="1"/>
</dbReference>
<dbReference type="Proteomes" id="UP000824120">
    <property type="component" value="Chromosome 3"/>
</dbReference>
<proteinExistence type="inferred from homology"/>
<keyword evidence="12" id="KW-1185">Reference proteome</keyword>
<dbReference type="InterPro" id="IPR036955">
    <property type="entry name" value="AP2/ERF_dom_sf"/>
</dbReference>
<keyword evidence="4" id="KW-0805">Transcription regulation</keyword>
<dbReference type="GO" id="GO:0003700">
    <property type="term" value="F:DNA-binding transcription factor activity"/>
    <property type="evidence" value="ECO:0007669"/>
    <property type="project" value="InterPro"/>
</dbReference>
<dbReference type="Pfam" id="PF00847">
    <property type="entry name" value="AP2"/>
    <property type="match status" value="1"/>
</dbReference>
<evidence type="ECO:0000256" key="7">
    <source>
        <dbReference type="ARBA" id="ARBA00023163"/>
    </source>
</evidence>
<dbReference type="FunFam" id="3.30.730.10:FF:000001">
    <property type="entry name" value="Ethylene-responsive transcription factor 2"/>
    <property type="match status" value="1"/>
</dbReference>
<evidence type="ECO:0000313" key="12">
    <source>
        <dbReference type="Proteomes" id="UP000824120"/>
    </source>
</evidence>
<evidence type="ECO:0000256" key="3">
    <source>
        <dbReference type="ARBA" id="ARBA00022821"/>
    </source>
</evidence>
<dbReference type="GO" id="GO:0009873">
    <property type="term" value="P:ethylene-activated signaling pathway"/>
    <property type="evidence" value="ECO:0007669"/>
    <property type="project" value="UniProtKB-KW"/>
</dbReference>
<feature type="domain" description="AP2/ERF" evidence="10">
    <location>
        <begin position="121"/>
        <end position="178"/>
    </location>
</feature>
<comment type="subcellular location">
    <subcellularLocation>
        <location evidence="1">Nucleus</location>
    </subcellularLocation>
</comment>